<proteinExistence type="inferred from homology"/>
<keyword evidence="7" id="KW-0228">DNA excision</keyword>
<keyword evidence="12" id="KW-0238">DNA-binding</keyword>
<dbReference type="EMBL" id="APOL01000007">
    <property type="protein sequence ID" value="ENU34801.1"/>
    <property type="molecule type" value="Genomic_DNA"/>
</dbReference>
<evidence type="ECO:0000256" key="1">
    <source>
        <dbReference type="ARBA" id="ARBA00004496"/>
    </source>
</evidence>
<keyword evidence="6" id="KW-0227">DNA damage</keyword>
<dbReference type="Gene3D" id="1.20.1580.10">
    <property type="entry name" value="ABC transporter ATPase like domain"/>
    <property type="match status" value="2"/>
</dbReference>
<dbReference type="Pfam" id="PF00005">
    <property type="entry name" value="ABC_tran"/>
    <property type="match status" value="1"/>
</dbReference>
<keyword evidence="3" id="KW-0479">Metal-binding</keyword>
<keyword evidence="9" id="KW-0862">Zinc</keyword>
<dbReference type="GO" id="GO:0005524">
    <property type="term" value="F:ATP binding"/>
    <property type="evidence" value="ECO:0007669"/>
    <property type="project" value="UniProtKB-KW"/>
</dbReference>
<evidence type="ECO:0000256" key="10">
    <source>
        <dbReference type="ARBA" id="ARBA00022840"/>
    </source>
</evidence>
<evidence type="ECO:0000259" key="18">
    <source>
        <dbReference type="Pfam" id="PF17755"/>
    </source>
</evidence>
<dbReference type="InterPro" id="IPR041552">
    <property type="entry name" value="UvrA_DNA-bd"/>
</dbReference>
<evidence type="ECO:0000313" key="20">
    <source>
        <dbReference type="Proteomes" id="UP000018426"/>
    </source>
</evidence>
<evidence type="ECO:0000256" key="11">
    <source>
        <dbReference type="ARBA" id="ARBA00022881"/>
    </source>
</evidence>
<dbReference type="InterPro" id="IPR017871">
    <property type="entry name" value="ABC_transporter-like_CS"/>
</dbReference>
<keyword evidence="11" id="KW-0267">Excision nuclease</keyword>
<comment type="subcellular location">
    <subcellularLocation>
        <location evidence="1">Cytoplasm</location>
    </subcellularLocation>
</comment>
<keyword evidence="8" id="KW-0863">Zinc-finger</keyword>
<evidence type="ECO:0000256" key="13">
    <source>
        <dbReference type="ARBA" id="ARBA00023204"/>
    </source>
</evidence>
<evidence type="ECO:0000256" key="15">
    <source>
        <dbReference type="ARBA" id="ARBA00039316"/>
    </source>
</evidence>
<dbReference type="GO" id="GO:0016887">
    <property type="term" value="F:ATP hydrolysis activity"/>
    <property type="evidence" value="ECO:0007669"/>
    <property type="project" value="InterPro"/>
</dbReference>
<feature type="domain" description="ABC transporter" evidence="17">
    <location>
        <begin position="442"/>
        <end position="644"/>
    </location>
</feature>
<feature type="domain" description="UvrA DNA-binding" evidence="18">
    <location>
        <begin position="145"/>
        <end position="236"/>
    </location>
</feature>
<organism evidence="19 20">
    <name type="scientific">Acinetobacter parvus NIPH 1103</name>
    <dbReference type="NCBI Taxonomy" id="1217671"/>
    <lineage>
        <taxon>Bacteria</taxon>
        <taxon>Pseudomonadati</taxon>
        <taxon>Pseudomonadota</taxon>
        <taxon>Gammaproteobacteria</taxon>
        <taxon>Moraxellales</taxon>
        <taxon>Moraxellaceae</taxon>
        <taxon>Acinetobacter</taxon>
    </lineage>
</organism>
<evidence type="ECO:0000259" key="17">
    <source>
        <dbReference type="Pfam" id="PF00005"/>
    </source>
</evidence>
<evidence type="ECO:0000256" key="16">
    <source>
        <dbReference type="ARBA" id="ARBA00042156"/>
    </source>
</evidence>
<evidence type="ECO:0000256" key="4">
    <source>
        <dbReference type="ARBA" id="ARBA00022737"/>
    </source>
</evidence>
<keyword evidence="2" id="KW-0963">Cytoplasm</keyword>
<dbReference type="InterPro" id="IPR027417">
    <property type="entry name" value="P-loop_NTPase"/>
</dbReference>
<evidence type="ECO:0000256" key="7">
    <source>
        <dbReference type="ARBA" id="ARBA00022769"/>
    </source>
</evidence>
<evidence type="ECO:0000256" key="12">
    <source>
        <dbReference type="ARBA" id="ARBA00023125"/>
    </source>
</evidence>
<dbReference type="GO" id="GO:0005737">
    <property type="term" value="C:cytoplasm"/>
    <property type="evidence" value="ECO:0007669"/>
    <property type="project" value="UniProtKB-SubCell"/>
</dbReference>
<evidence type="ECO:0000256" key="2">
    <source>
        <dbReference type="ARBA" id="ARBA00022490"/>
    </source>
</evidence>
<keyword evidence="10" id="KW-0067">ATP-binding</keyword>
<dbReference type="AlphaFoldDB" id="N8Q7Q5"/>
<dbReference type="PANTHER" id="PTHR43152:SF3">
    <property type="entry name" value="UVRABC SYSTEM PROTEIN A"/>
    <property type="match status" value="1"/>
</dbReference>
<name>N8Q7Q5_9GAMM</name>
<reference evidence="19 20" key="1">
    <citation type="submission" date="2013-02" db="EMBL/GenBank/DDBJ databases">
        <title>The Genome Sequence of Acinetobacter parvus NIPH 1103.</title>
        <authorList>
            <consortium name="The Broad Institute Genome Sequencing Platform"/>
            <consortium name="The Broad Institute Genome Sequencing Center for Infectious Disease"/>
            <person name="Cerqueira G."/>
            <person name="Feldgarden M."/>
            <person name="Courvalin P."/>
            <person name="Perichon B."/>
            <person name="Grillot-Courvalin C."/>
            <person name="Clermont D."/>
            <person name="Rocha E."/>
            <person name="Yoon E.-J."/>
            <person name="Nemec A."/>
            <person name="Walker B."/>
            <person name="Young S.K."/>
            <person name="Zeng Q."/>
            <person name="Gargeya S."/>
            <person name="Fitzgerald M."/>
            <person name="Haas B."/>
            <person name="Abouelleil A."/>
            <person name="Alvarado L."/>
            <person name="Arachchi H.M."/>
            <person name="Berlin A.M."/>
            <person name="Chapman S.B."/>
            <person name="Dewar J."/>
            <person name="Goldberg J."/>
            <person name="Griggs A."/>
            <person name="Gujja S."/>
            <person name="Hansen M."/>
            <person name="Howarth C."/>
            <person name="Imamovic A."/>
            <person name="Larimer J."/>
            <person name="McCowan C."/>
            <person name="Murphy C."/>
            <person name="Neiman D."/>
            <person name="Pearson M."/>
            <person name="Priest M."/>
            <person name="Roberts A."/>
            <person name="Saif S."/>
            <person name="Shea T."/>
            <person name="Sisk P."/>
            <person name="Sykes S."/>
            <person name="Wortman J."/>
            <person name="Nusbaum C."/>
            <person name="Birren B."/>
        </authorList>
    </citation>
    <scope>NUCLEOTIDE SEQUENCE [LARGE SCALE GENOMIC DNA]</scope>
    <source>
        <strain evidence="19 20">NIPH 1103</strain>
    </source>
</reference>
<keyword evidence="13" id="KW-0234">DNA repair</keyword>
<dbReference type="GO" id="GO:0006281">
    <property type="term" value="P:DNA repair"/>
    <property type="evidence" value="ECO:0007669"/>
    <property type="project" value="UniProtKB-KW"/>
</dbReference>
<dbReference type="Pfam" id="PF17755">
    <property type="entry name" value="UvrA_DNA-bind"/>
    <property type="match status" value="1"/>
</dbReference>
<dbReference type="GO" id="GO:0008270">
    <property type="term" value="F:zinc ion binding"/>
    <property type="evidence" value="ECO:0007669"/>
    <property type="project" value="UniProtKB-KW"/>
</dbReference>
<dbReference type="Proteomes" id="UP000018426">
    <property type="component" value="Unassembled WGS sequence"/>
</dbReference>
<evidence type="ECO:0000256" key="9">
    <source>
        <dbReference type="ARBA" id="ARBA00022833"/>
    </source>
</evidence>
<dbReference type="PATRIC" id="fig|1217671.3.peg.149"/>
<protein>
    <recommendedName>
        <fullName evidence="15">UvrABC system protein A</fullName>
    </recommendedName>
    <alternativeName>
        <fullName evidence="16">Excinuclease ABC subunit A</fullName>
    </alternativeName>
</protein>
<dbReference type="Gene3D" id="1.10.8.280">
    <property type="entry name" value="ABC transporter ATPase domain-like"/>
    <property type="match status" value="1"/>
</dbReference>
<evidence type="ECO:0000256" key="6">
    <source>
        <dbReference type="ARBA" id="ARBA00022763"/>
    </source>
</evidence>
<dbReference type="InterPro" id="IPR003439">
    <property type="entry name" value="ABC_transporter-like_ATP-bd"/>
</dbReference>
<dbReference type="HOGENOM" id="CLU_001370_2_1_6"/>
<keyword evidence="5" id="KW-0547">Nucleotide-binding</keyword>
<evidence type="ECO:0000256" key="3">
    <source>
        <dbReference type="ARBA" id="ARBA00022723"/>
    </source>
</evidence>
<dbReference type="SUPFAM" id="SSF52540">
    <property type="entry name" value="P-loop containing nucleoside triphosphate hydrolases"/>
    <property type="match status" value="2"/>
</dbReference>
<sequence length="705" mass="80306">MRDDIKLFGISTHNLKNIDIKIPLNKITTIYGRSGAGKSSLAFSSLYQLCHDEFEALENGFTENSDYIIQYYEGLIPAVAISQKNTNNNPRSTLYSYLNIPQILSTMKAKQYSAIPDFHLLKINKTHNECEHCLGLGEKWELSEDNIIDQSLSLSQKPFYCWKSGSLSDYYHQLLLTYCEQQEIDVYTKFYNLSNSDKHKVLYGESDEKLEFKFKHNNKLKPRKDFYKGVMLHIKDNENLKSIEKYSKKTMCLICHGARINVEAYKNVNIFNILMQDFLLLSIDELVIKLKEINESRALLRVLDSICEMGMGYLNLARSIPSLSGGELQKLKFSKLLNSNISGVLIVIDEISSQINENDFLKIWMKIQNIIKKNTVVLVEHAQFFIDNADNKIHIGYQAGYDGGKICNYEIIQPFYKISKKNSCNDFIEFINLNKNNVLKQSIKIPKKCLTVFTGPSGSGKSSLAKAIFEQGNAIYISQKNSNYSSRSILSSSIQISILIAEYFAQFTGLDVTYFSPTQDGGCKNCNGIGVVKYERGYEQDLYLTCPVCEGDLFDKYNINVLTKICEKNIIDIYKMEIGSLLNFFNDDRIKNLINTMVSLGLSHLQLKRKTQTLSGGELRRVKLCESLSRQRVSKKILIIDEPAAGLDPETASKVVSFIYNKVHMFESIILIEHRPEVIKYADYEVTIGPGSGRDGGKVLKNYFK</sequence>
<dbReference type="PROSITE" id="PS00211">
    <property type="entry name" value="ABC_TRANSPORTER_1"/>
    <property type="match status" value="1"/>
</dbReference>
<comment type="caution">
    <text evidence="19">The sequence shown here is derived from an EMBL/GenBank/DDBJ whole genome shotgun (WGS) entry which is preliminary data.</text>
</comment>
<dbReference type="Gene3D" id="3.40.50.300">
    <property type="entry name" value="P-loop containing nucleotide triphosphate hydrolases"/>
    <property type="match status" value="3"/>
</dbReference>
<evidence type="ECO:0000313" key="19">
    <source>
        <dbReference type="EMBL" id="ENU34801.1"/>
    </source>
</evidence>
<gene>
    <name evidence="19" type="ORF">F989_00156</name>
</gene>
<dbReference type="GO" id="GO:0003677">
    <property type="term" value="F:DNA binding"/>
    <property type="evidence" value="ECO:0007669"/>
    <property type="project" value="UniProtKB-KW"/>
</dbReference>
<evidence type="ECO:0000256" key="5">
    <source>
        <dbReference type="ARBA" id="ARBA00022741"/>
    </source>
</evidence>
<dbReference type="PANTHER" id="PTHR43152">
    <property type="entry name" value="UVRABC SYSTEM PROTEIN A"/>
    <property type="match status" value="1"/>
</dbReference>
<accession>N8Q7Q5</accession>
<keyword evidence="4" id="KW-0677">Repeat</keyword>
<comment type="similarity">
    <text evidence="14">Belongs to the ABC transporter superfamily. UvrA family.</text>
</comment>
<dbReference type="GO" id="GO:0004518">
    <property type="term" value="F:nuclease activity"/>
    <property type="evidence" value="ECO:0007669"/>
    <property type="project" value="UniProtKB-KW"/>
</dbReference>
<evidence type="ECO:0000256" key="8">
    <source>
        <dbReference type="ARBA" id="ARBA00022771"/>
    </source>
</evidence>
<evidence type="ECO:0000256" key="14">
    <source>
        <dbReference type="ARBA" id="ARBA00038000"/>
    </source>
</evidence>